<organism evidence="2 3">
    <name type="scientific">Rouxiella badensis</name>
    <dbReference type="NCBI Taxonomy" id="1646377"/>
    <lineage>
        <taxon>Bacteria</taxon>
        <taxon>Pseudomonadati</taxon>
        <taxon>Pseudomonadota</taxon>
        <taxon>Gammaproteobacteria</taxon>
        <taxon>Enterobacterales</taxon>
        <taxon>Yersiniaceae</taxon>
        <taxon>Rouxiella</taxon>
    </lineage>
</organism>
<keyword evidence="3" id="KW-1185">Reference proteome</keyword>
<reference evidence="2 3" key="1">
    <citation type="journal article" date="2017" name="Int. J. Syst. Evol. Microbiol.">
        <title>Rouxiella badensis sp. nov. and Rouxiella silvae sp. nov. isolated from peat bog soil in Germany and emendation of the genus description.</title>
        <authorList>
            <person name="Le Fleche-Mateos A."/>
            <person name="Kugler J.H."/>
            <person name="Hansen S.H."/>
            <person name="Syldatk C."/>
            <person name="Hausmann R."/>
            <person name="Lomprez F."/>
            <person name="Vandenbogaert M."/>
            <person name="Manuguerra J.C."/>
            <person name="Grimont P.A."/>
        </authorList>
    </citation>
    <scope>NUCLEOTIDE SEQUENCE [LARGE SCALE GENOMIC DNA]</scope>
    <source>
        <strain evidence="2 3">DSM 100043</strain>
    </source>
</reference>
<dbReference type="AlphaFoldDB" id="A0A1X0WIN8"/>
<dbReference type="EMBL" id="MRWE01000005">
    <property type="protein sequence ID" value="ORJ26646.1"/>
    <property type="molecule type" value="Genomic_DNA"/>
</dbReference>
<keyword evidence="1" id="KW-0732">Signal</keyword>
<name>A0A1X0WIN8_9GAMM</name>
<dbReference type="PROSITE" id="PS51257">
    <property type="entry name" value="PROKAR_LIPOPROTEIN"/>
    <property type="match status" value="1"/>
</dbReference>
<evidence type="ECO:0000313" key="3">
    <source>
        <dbReference type="Proteomes" id="UP000192536"/>
    </source>
</evidence>
<comment type="caution">
    <text evidence="2">The sequence shown here is derived from an EMBL/GenBank/DDBJ whole genome shotgun (WGS) entry which is preliminary data.</text>
</comment>
<accession>A0A1X0WIN8</accession>
<gene>
    <name evidence="2" type="ORF">BS640_04355</name>
</gene>
<sequence length="73" mass="8063">MKATYIVMTAVLAAVTLLSGCGVHNVQLQQDRERCSQYGFQSGTNSFAKCMQDTAIERDRISMVGSLFSKIKQ</sequence>
<protein>
    <recommendedName>
        <fullName evidence="4">Lipoprotein</fullName>
    </recommendedName>
</protein>
<proteinExistence type="predicted"/>
<feature type="signal peptide" evidence="1">
    <location>
        <begin position="1"/>
        <end position="19"/>
    </location>
</feature>
<feature type="chain" id="PRO_5010858937" description="Lipoprotein" evidence="1">
    <location>
        <begin position="20"/>
        <end position="73"/>
    </location>
</feature>
<dbReference type="Proteomes" id="UP000192536">
    <property type="component" value="Unassembled WGS sequence"/>
</dbReference>
<evidence type="ECO:0000256" key="1">
    <source>
        <dbReference type="SAM" id="SignalP"/>
    </source>
</evidence>
<evidence type="ECO:0000313" key="2">
    <source>
        <dbReference type="EMBL" id="ORJ26646.1"/>
    </source>
</evidence>
<evidence type="ECO:0008006" key="4">
    <source>
        <dbReference type="Google" id="ProtNLM"/>
    </source>
</evidence>